<dbReference type="PANTHER" id="PTHR35579">
    <property type="entry name" value="CRISPR SYSTEM CMS ENDORIBONUCLEASE CSM3"/>
    <property type="match status" value="1"/>
</dbReference>
<gene>
    <name evidence="4" type="ORF">ACFVKH_18980</name>
</gene>
<dbReference type="EMBL" id="JBHZOL010000106">
    <property type="protein sequence ID" value="MFE4108372.1"/>
    <property type="molecule type" value="Genomic_DNA"/>
</dbReference>
<accession>A0ABW6IKL0</accession>
<feature type="compositionally biased region" description="Basic residues" evidence="2">
    <location>
        <begin position="1"/>
        <end position="12"/>
    </location>
</feature>
<comment type="caution">
    <text evidence="4">The sequence shown here is derived from an EMBL/GenBank/DDBJ whole genome shotgun (WGS) entry which is preliminary data.</text>
</comment>
<dbReference type="RefSeq" id="WP_377968003.1">
    <property type="nucleotide sequence ID" value="NZ_JBHZOL010000106.1"/>
</dbReference>
<dbReference type="InterPro" id="IPR005537">
    <property type="entry name" value="RAMP_III_fam"/>
</dbReference>
<dbReference type="Proteomes" id="UP001600165">
    <property type="component" value="Unassembled WGS sequence"/>
</dbReference>
<feature type="region of interest" description="Disordered" evidence="2">
    <location>
        <begin position="1"/>
        <end position="47"/>
    </location>
</feature>
<keyword evidence="1" id="KW-0051">Antiviral defense</keyword>
<evidence type="ECO:0000256" key="1">
    <source>
        <dbReference type="ARBA" id="ARBA00023118"/>
    </source>
</evidence>
<evidence type="ECO:0000313" key="4">
    <source>
        <dbReference type="EMBL" id="MFE4108372.1"/>
    </source>
</evidence>
<keyword evidence="5" id="KW-1185">Reference proteome</keyword>
<feature type="domain" description="CRISPR type III-associated protein" evidence="3">
    <location>
        <begin position="76"/>
        <end position="289"/>
    </location>
</feature>
<proteinExistence type="predicted"/>
<evidence type="ECO:0000259" key="3">
    <source>
        <dbReference type="Pfam" id="PF03787"/>
    </source>
</evidence>
<organism evidence="4 5">
    <name type="scientific">Almyronema epifaneia S1</name>
    <dbReference type="NCBI Taxonomy" id="2991925"/>
    <lineage>
        <taxon>Bacteria</taxon>
        <taxon>Bacillati</taxon>
        <taxon>Cyanobacteriota</taxon>
        <taxon>Cyanophyceae</taxon>
        <taxon>Nodosilineales</taxon>
        <taxon>Nodosilineaceae</taxon>
        <taxon>Almyronema</taxon>
        <taxon>Almyronema epifaneia</taxon>
    </lineage>
</organism>
<sequence length="364" mass="39958">MTTPKPIKRKAQPQRPTPKKDRSGSPQTTAKQNPVPDTGDKPYGLVPLPAKGVDRQFPAGQNRFRKDLVSGKLYLTLTAQTSTFVASGIVAMGRDVNFKVDLIKTAVHHKNTLIIPGSSLKGVIRSTYEALTRSCLCKTKARREELPPGYGECKIKKDQVEVCPACRVFGAMGWQGLVSFADVVGQKASTSIGFMPSLYRPRTENPMYQNNGRVAGRKFYHHAVKAIDAGEQRGIPVQQAAEAYVFKTALQFKNLTEAELGTLFVILGQDSDYPIALKVGGGKPVGMGTLVATVEALEKPASPEDRYTRYALPESDRLTDEPLKNYMQAAIASAHQKLIESYQLQELARILAYPTQRTAPEGMY</sequence>
<name>A0ABW6IKL0_9CYAN</name>
<dbReference type="Pfam" id="PF03787">
    <property type="entry name" value="RAMPs"/>
    <property type="match status" value="1"/>
</dbReference>
<protein>
    <submittedName>
        <fullName evidence="4">RAMP superfamily CRISPR-associated protein</fullName>
    </submittedName>
</protein>
<evidence type="ECO:0000313" key="5">
    <source>
        <dbReference type="Proteomes" id="UP001600165"/>
    </source>
</evidence>
<dbReference type="InterPro" id="IPR052216">
    <property type="entry name" value="CRISPR_Csm3_endoribonuclease"/>
</dbReference>
<dbReference type="PANTHER" id="PTHR35579:SF3">
    <property type="entry name" value="CRISPR SYSTEM CMS ENDORIBONUCLEASE CSM3"/>
    <property type="match status" value="1"/>
</dbReference>
<evidence type="ECO:0000256" key="2">
    <source>
        <dbReference type="SAM" id="MobiDB-lite"/>
    </source>
</evidence>
<reference evidence="4 5" key="1">
    <citation type="submission" date="2024-10" db="EMBL/GenBank/DDBJ databases">
        <authorList>
            <person name="Ratan Roy A."/>
            <person name="Morales Sandoval P.H."/>
            <person name="De Los Santos Villalobos S."/>
            <person name="Chakraborty S."/>
            <person name="Mukherjee J."/>
        </authorList>
    </citation>
    <scope>NUCLEOTIDE SEQUENCE [LARGE SCALE GENOMIC DNA]</scope>
    <source>
        <strain evidence="4 5">S1</strain>
    </source>
</reference>